<dbReference type="AlphaFoldDB" id="A0A7T4EFL3"/>
<comment type="cofactor">
    <cofactor evidence="2">
        <name>[4Fe-4S] cluster</name>
        <dbReference type="ChEBI" id="CHEBI:49883"/>
    </cofactor>
</comment>
<dbReference type="Gene3D" id="3.40.50.740">
    <property type="match status" value="1"/>
</dbReference>
<dbReference type="InterPro" id="IPR006656">
    <property type="entry name" value="Mopterin_OxRdtase"/>
</dbReference>
<organism evidence="13 14">
    <name type="scientific">Corynebacterium glucuronolyticum</name>
    <dbReference type="NCBI Taxonomy" id="39791"/>
    <lineage>
        <taxon>Bacteria</taxon>
        <taxon>Bacillati</taxon>
        <taxon>Actinomycetota</taxon>
        <taxon>Actinomycetes</taxon>
        <taxon>Mycobacteriales</taxon>
        <taxon>Corynebacteriaceae</taxon>
        <taxon>Corynebacterium</taxon>
    </lineage>
</organism>
<comment type="similarity">
    <text evidence="3">Belongs to the prokaryotic molybdopterin-containing oxidoreductase family.</text>
</comment>
<keyword evidence="5" id="KW-0500">Molybdenum</keyword>
<dbReference type="InterPro" id="IPR009010">
    <property type="entry name" value="Asp_de-COase-like_dom_sf"/>
</dbReference>
<dbReference type="GO" id="GO:0051539">
    <property type="term" value="F:4 iron, 4 sulfur cluster binding"/>
    <property type="evidence" value="ECO:0007669"/>
    <property type="project" value="UniProtKB-KW"/>
</dbReference>
<dbReference type="PIRSF" id="PIRSF000144">
    <property type="entry name" value="CbbBc"/>
    <property type="match status" value="1"/>
</dbReference>
<feature type="domain" description="Molybdopterin dinucleotide-binding" evidence="12">
    <location>
        <begin position="644"/>
        <end position="750"/>
    </location>
</feature>
<dbReference type="InterPro" id="IPR050123">
    <property type="entry name" value="Prok_molybdopt-oxidoreductase"/>
</dbReference>
<evidence type="ECO:0000256" key="10">
    <source>
        <dbReference type="SAM" id="MobiDB-lite"/>
    </source>
</evidence>
<dbReference type="GeneID" id="92759260"/>
<evidence type="ECO:0000313" key="13">
    <source>
        <dbReference type="EMBL" id="QQB46437.1"/>
    </source>
</evidence>
<dbReference type="SUPFAM" id="SSF53706">
    <property type="entry name" value="Formate dehydrogenase/DMSO reductase, domains 1-3"/>
    <property type="match status" value="1"/>
</dbReference>
<feature type="domain" description="Molybdopterin oxidoreductase" evidence="11">
    <location>
        <begin position="124"/>
        <end position="518"/>
    </location>
</feature>
<evidence type="ECO:0000256" key="3">
    <source>
        <dbReference type="ARBA" id="ARBA00010312"/>
    </source>
</evidence>
<dbReference type="NCBIfam" id="TIGR01701">
    <property type="entry name" value="Fdhalpha-like"/>
    <property type="match status" value="1"/>
</dbReference>
<dbReference type="CDD" id="cd02787">
    <property type="entry name" value="MopB_CT_ydeP"/>
    <property type="match status" value="1"/>
</dbReference>
<feature type="region of interest" description="Disordered" evidence="10">
    <location>
        <begin position="1"/>
        <end position="24"/>
    </location>
</feature>
<keyword evidence="4" id="KW-0004">4Fe-4S</keyword>
<sequence>MTKTVDNKREQPRKQNRFDNPKIERPHRLAAGIPGVMTAMKFAIPENALLPLLTMNQPGGIDCPGCAWPEPPMGDRNIVEFYENGAKAVAEETTRRRVDPEFFERYSVTDLRQKTDYWLGRQGRITTPMMYDGTDDYYHPVSWDTAFNTIVDYLKTLDDPNKAIFYTSGRTANEPAYMFQLLARRFGTNNLPDCANMCHDSTGKALAPTVGLGKGSVTYADFKVTDMLISVGQNPGTNHPRMLTVLKEIKDNGGKIVTINPLNETYTNSFQEPQNPEHVLGGRTDISDRFLQIKSAGDHAFFLALNRELIRRDAIDHEFLDKYCVGADEAIASIMSLDDKDYLEATGLTMHDVQEVADMVEQAKSVIVSWTLGVTQHKNSIETIQEIANFLLLTGNIGKPGAGTAPLRGHSNVQGDRTVGIAEEMPESFYAALEKEFGFTCPREPGWSTVDALRGMRDGKASFFWQLGGNFVRVTSDTNASEHAMDSMDMTVSVSTKLNNTHAHPGKVSIILPAKARTDLDEQLSGRQVVTVEDSQGAVHASGGKSRHNEDLDLRSEVEMIGEIGDRLFPEDKYWRPMIDDYSVVRNHIEATIPGFDDYNERIKHPGGFLLPNGPRERKFTTADGKAHLTVNKLEVLHVPEGYFTLNTIRSHDQYNSTIYGLNDRYRGIKNGRRVVFVNPQDCYKQGLKGGDLVDIVSVAPDGERRAPNFRVVEYDTAMGCVAAYMPEANVLIPLDSFVEKSHTPISKSTLVRLEPLGVSAHDFDQDAD</sequence>
<keyword evidence="6" id="KW-0479">Metal-binding</keyword>
<dbReference type="PANTHER" id="PTHR43105:SF4">
    <property type="entry name" value="PROTEIN YDEP"/>
    <property type="match status" value="1"/>
</dbReference>
<evidence type="ECO:0000256" key="5">
    <source>
        <dbReference type="ARBA" id="ARBA00022505"/>
    </source>
</evidence>
<evidence type="ECO:0000256" key="7">
    <source>
        <dbReference type="ARBA" id="ARBA00023002"/>
    </source>
</evidence>
<dbReference type="PANTHER" id="PTHR43105">
    <property type="entry name" value="RESPIRATORY NITRATE REDUCTASE"/>
    <property type="match status" value="1"/>
</dbReference>
<protein>
    <submittedName>
        <fullName evidence="13">FdhF/YdeP family oxidoreductase</fullName>
    </submittedName>
</protein>
<dbReference type="Pfam" id="PF01568">
    <property type="entry name" value="Molydop_binding"/>
    <property type="match status" value="1"/>
</dbReference>
<evidence type="ECO:0000256" key="8">
    <source>
        <dbReference type="ARBA" id="ARBA00023004"/>
    </source>
</evidence>
<dbReference type="InterPro" id="IPR041953">
    <property type="entry name" value="YdeP_MopB"/>
</dbReference>
<reference evidence="13 14" key="1">
    <citation type="submission" date="2020-12" db="EMBL/GenBank/DDBJ databases">
        <title>FDA dAtabase for Regulatory Grade micrObial Sequences (FDA-ARGOS): Supporting development and validation of Infectious Disease Dx tests.</title>
        <authorList>
            <person name="Sproer C."/>
            <person name="Gronow S."/>
            <person name="Severitt S."/>
            <person name="Schroder I."/>
            <person name="Tallon L."/>
            <person name="Sadzewicz L."/>
            <person name="Zhao X."/>
            <person name="Boylan J."/>
            <person name="Ott S."/>
            <person name="Bowen H."/>
            <person name="Vavikolanu K."/>
            <person name="Mehta A."/>
            <person name="Aluvathingal J."/>
            <person name="Nadendla S."/>
            <person name="Lowell S."/>
            <person name="Myers T."/>
            <person name="Yan Y."/>
            <person name="Sichtig H."/>
        </authorList>
    </citation>
    <scope>NUCLEOTIDE SEQUENCE [LARGE SCALE GENOMIC DNA]</scope>
    <source>
        <strain evidence="13 14">FDAARGOS_1053</strain>
    </source>
</reference>
<keyword evidence="7" id="KW-0560">Oxidoreductase</keyword>
<accession>A0A7T4EFL3</accession>
<dbReference type="Pfam" id="PF00384">
    <property type="entry name" value="Molybdopterin"/>
    <property type="match status" value="1"/>
</dbReference>
<proteinExistence type="inferred from homology"/>
<dbReference type="EMBL" id="CP066007">
    <property type="protein sequence ID" value="QQB46437.1"/>
    <property type="molecule type" value="Genomic_DNA"/>
</dbReference>
<dbReference type="Gene3D" id="3.40.228.10">
    <property type="entry name" value="Dimethylsulfoxide Reductase, domain 2"/>
    <property type="match status" value="1"/>
</dbReference>
<dbReference type="GO" id="GO:0016020">
    <property type="term" value="C:membrane"/>
    <property type="evidence" value="ECO:0007669"/>
    <property type="project" value="TreeGrafter"/>
</dbReference>
<dbReference type="SUPFAM" id="SSF50692">
    <property type="entry name" value="ADC-like"/>
    <property type="match status" value="1"/>
</dbReference>
<dbReference type="CDD" id="cd02767">
    <property type="entry name" value="MopB_ydeP"/>
    <property type="match status" value="1"/>
</dbReference>
<dbReference type="InterPro" id="IPR037951">
    <property type="entry name" value="MopB_CT_YdeP"/>
</dbReference>
<dbReference type="GO" id="GO:0030151">
    <property type="term" value="F:molybdenum ion binding"/>
    <property type="evidence" value="ECO:0007669"/>
    <property type="project" value="InterPro"/>
</dbReference>
<dbReference type="InterPro" id="IPR006657">
    <property type="entry name" value="MoPterin_dinucl-bd_dom"/>
</dbReference>
<gene>
    <name evidence="13" type="ORF">I6I10_00285</name>
</gene>
<dbReference type="GO" id="GO:0008863">
    <property type="term" value="F:formate dehydrogenase (NAD+) activity"/>
    <property type="evidence" value="ECO:0007669"/>
    <property type="project" value="InterPro"/>
</dbReference>
<evidence type="ECO:0000313" key="14">
    <source>
        <dbReference type="Proteomes" id="UP000596145"/>
    </source>
</evidence>
<dbReference type="RefSeq" id="WP_084036621.1">
    <property type="nucleotide sequence ID" value="NZ_CP066007.1"/>
</dbReference>
<evidence type="ECO:0000259" key="11">
    <source>
        <dbReference type="Pfam" id="PF00384"/>
    </source>
</evidence>
<comment type="cofactor">
    <cofactor evidence="1">
        <name>Mo-bis(molybdopterin guanine dinucleotide)</name>
        <dbReference type="ChEBI" id="CHEBI:60539"/>
    </cofactor>
</comment>
<evidence type="ECO:0000256" key="9">
    <source>
        <dbReference type="ARBA" id="ARBA00023014"/>
    </source>
</evidence>
<evidence type="ECO:0000259" key="12">
    <source>
        <dbReference type="Pfam" id="PF01568"/>
    </source>
</evidence>
<dbReference type="InterPro" id="IPR010046">
    <property type="entry name" value="Mopterin_OxRdtse_a_bac"/>
</dbReference>
<keyword evidence="9" id="KW-0411">Iron-sulfur</keyword>
<evidence type="ECO:0000256" key="1">
    <source>
        <dbReference type="ARBA" id="ARBA00001942"/>
    </source>
</evidence>
<dbReference type="GO" id="GO:0043546">
    <property type="term" value="F:molybdopterin cofactor binding"/>
    <property type="evidence" value="ECO:0007669"/>
    <property type="project" value="InterPro"/>
</dbReference>
<evidence type="ECO:0000256" key="4">
    <source>
        <dbReference type="ARBA" id="ARBA00022485"/>
    </source>
</evidence>
<evidence type="ECO:0000256" key="2">
    <source>
        <dbReference type="ARBA" id="ARBA00001966"/>
    </source>
</evidence>
<evidence type="ECO:0000256" key="6">
    <source>
        <dbReference type="ARBA" id="ARBA00022723"/>
    </source>
</evidence>
<keyword evidence="8" id="KW-0408">Iron</keyword>
<dbReference type="Proteomes" id="UP000596145">
    <property type="component" value="Chromosome"/>
</dbReference>
<dbReference type="OrthoDB" id="9759518at2"/>
<name>A0A7T4EFL3_9CORY</name>